<dbReference type="Gene3D" id="3.40.630.30">
    <property type="match status" value="1"/>
</dbReference>
<dbReference type="InterPro" id="IPR000182">
    <property type="entry name" value="GNAT_dom"/>
</dbReference>
<proteinExistence type="predicted"/>
<reference evidence="2" key="1">
    <citation type="submission" date="2020-08" db="EMBL/GenBank/DDBJ databases">
        <title>Taxonomic study for Lactobacillus species isolated from hardwood bark.</title>
        <authorList>
            <person name="Tohno M."/>
            <person name="Tanizawa Y."/>
        </authorList>
    </citation>
    <scope>NUCLEOTIDE SEQUENCE</scope>
    <source>
        <strain evidence="2">B40</strain>
    </source>
</reference>
<evidence type="ECO:0000313" key="2">
    <source>
        <dbReference type="EMBL" id="GFZ27580.1"/>
    </source>
</evidence>
<organism evidence="2 3">
    <name type="scientific">Lactobacillus corticis</name>
    <dbReference type="NCBI Taxonomy" id="2201249"/>
    <lineage>
        <taxon>Bacteria</taxon>
        <taxon>Bacillati</taxon>
        <taxon>Bacillota</taxon>
        <taxon>Bacilli</taxon>
        <taxon>Lactobacillales</taxon>
        <taxon>Lactobacillaceae</taxon>
        <taxon>Lactobacillus</taxon>
    </lineage>
</organism>
<dbReference type="Proteomes" id="UP000677218">
    <property type="component" value="Unassembled WGS sequence"/>
</dbReference>
<dbReference type="SUPFAM" id="SSF55729">
    <property type="entry name" value="Acyl-CoA N-acyltransferases (Nat)"/>
    <property type="match status" value="1"/>
</dbReference>
<dbReference type="InterPro" id="IPR016181">
    <property type="entry name" value="Acyl_CoA_acyltransferase"/>
</dbReference>
<dbReference type="EMBL" id="BMAY01000013">
    <property type="protein sequence ID" value="GFZ27580.1"/>
    <property type="molecule type" value="Genomic_DNA"/>
</dbReference>
<accession>A0A916QKX7</accession>
<sequence length="174" mass="19207">MSLIYIQPAAEADLAEIMAIMQDAKAFLKSSGSSQWQNGYPDTAAIKNDLVHSAGWLLKVNGETAGYLAAITDGEPTYKAITGGSWQNDQDPYVTIHRLAVKSRYRGQHLTSYFFASIISLMLQEGFHNFRIDTSPVNQPMQQAALSQGFKLRGHILVATDPDSPDRLAYELNL</sequence>
<dbReference type="Pfam" id="PF00583">
    <property type="entry name" value="Acetyltransf_1"/>
    <property type="match status" value="1"/>
</dbReference>
<dbReference type="CDD" id="cd04301">
    <property type="entry name" value="NAT_SF"/>
    <property type="match status" value="1"/>
</dbReference>
<evidence type="ECO:0000313" key="3">
    <source>
        <dbReference type="Proteomes" id="UP000677218"/>
    </source>
</evidence>
<dbReference type="AlphaFoldDB" id="A0A916QKX7"/>
<dbReference type="RefSeq" id="WP_212781263.1">
    <property type="nucleotide sequence ID" value="NZ_BMAY01000013.1"/>
</dbReference>
<evidence type="ECO:0000259" key="1">
    <source>
        <dbReference type="PROSITE" id="PS51186"/>
    </source>
</evidence>
<keyword evidence="3" id="KW-1185">Reference proteome</keyword>
<dbReference type="PROSITE" id="PS51186">
    <property type="entry name" value="GNAT"/>
    <property type="match status" value="1"/>
</dbReference>
<comment type="caution">
    <text evidence="2">The sequence shown here is derived from an EMBL/GenBank/DDBJ whole genome shotgun (WGS) entry which is preliminary data.</text>
</comment>
<name>A0A916QKX7_9LACO</name>
<feature type="domain" description="N-acetyltransferase" evidence="1">
    <location>
        <begin position="4"/>
        <end position="174"/>
    </location>
</feature>
<protein>
    <submittedName>
        <fullName evidence="2">GNAT family acetyltransferase</fullName>
    </submittedName>
</protein>
<dbReference type="GO" id="GO:0016747">
    <property type="term" value="F:acyltransferase activity, transferring groups other than amino-acyl groups"/>
    <property type="evidence" value="ECO:0007669"/>
    <property type="project" value="InterPro"/>
</dbReference>
<gene>
    <name evidence="2" type="ORF">LCB40_14600</name>
</gene>